<protein>
    <recommendedName>
        <fullName evidence="3">DUF4352 domain-containing protein</fullName>
    </recommendedName>
</protein>
<gene>
    <name evidence="4" type="ORF">B7729_02895</name>
</gene>
<feature type="domain" description="DUF4352" evidence="3">
    <location>
        <begin position="105"/>
        <end position="230"/>
    </location>
</feature>
<dbReference type="InterPro" id="IPR029051">
    <property type="entry name" value="DUF4352"/>
</dbReference>
<dbReference type="RefSeq" id="WP_084938790.1">
    <property type="nucleotide sequence ID" value="NZ_NCUC01000011.1"/>
</dbReference>
<sequence>MSKEKITSVYVDENGNIYELKKSVWKRPLFWSTMVLSIFFILLFSLLIRAAVIYNELDNMYSQLQSKQSTSDRISKKVNSYMRAVAPTAMSEAADFAMSSNDHEYKFGESVKYPDGNLTVNNPQKDATGMIALNHGYENYELMTVGVIFENTSSSAITINPKLYFASNSFDEYFEYDAVFLGENTTKNSDDIITVPAGKKGVFAIFYAIPKEQAKDENYQVQFYNSIWKNK</sequence>
<dbReference type="Gene3D" id="2.60.40.1240">
    <property type="match status" value="1"/>
</dbReference>
<keyword evidence="2" id="KW-0472">Membrane</keyword>
<dbReference type="InterPro" id="IPR029050">
    <property type="entry name" value="Immunoprotect_excell_Ig-like"/>
</dbReference>
<accession>A0A1X1FZV9</accession>
<evidence type="ECO:0000256" key="1">
    <source>
        <dbReference type="ARBA" id="ARBA00022729"/>
    </source>
</evidence>
<reference evidence="4 5" key="1">
    <citation type="journal article" date="2016" name="Eur. J. Clin. Microbiol. Infect. Dis.">
        <title>Whole genome sequencing as a tool for phylogenetic analysis of clinical strains of Mitis group streptococci.</title>
        <authorList>
            <person name="Rasmussen L.H."/>
            <person name="Dargis R."/>
            <person name="Hojholt K."/>
            <person name="Christensen J.J."/>
            <person name="Skovgaard O."/>
            <person name="Justesen U.S."/>
            <person name="Rosenvinge F.S."/>
            <person name="Moser C."/>
            <person name="Lukjancenko O."/>
            <person name="Rasmussen S."/>
            <person name="Nielsen X.C."/>
        </authorList>
    </citation>
    <scope>NUCLEOTIDE SEQUENCE [LARGE SCALE GENOMIC DNA]</scope>
    <source>
        <strain evidence="4 5">OD_348934_12</strain>
    </source>
</reference>
<evidence type="ECO:0000313" key="4">
    <source>
        <dbReference type="EMBL" id="ORO39916.1"/>
    </source>
</evidence>
<keyword evidence="2" id="KW-0812">Transmembrane</keyword>
<keyword evidence="2" id="KW-1133">Transmembrane helix</keyword>
<evidence type="ECO:0000313" key="5">
    <source>
        <dbReference type="Proteomes" id="UP000193538"/>
    </source>
</evidence>
<dbReference type="Pfam" id="PF11611">
    <property type="entry name" value="DUF4352"/>
    <property type="match status" value="1"/>
</dbReference>
<evidence type="ECO:0000256" key="2">
    <source>
        <dbReference type="SAM" id="Phobius"/>
    </source>
</evidence>
<dbReference type="Proteomes" id="UP000193538">
    <property type="component" value="Unassembled WGS sequence"/>
</dbReference>
<dbReference type="AlphaFoldDB" id="A0A1X1FZV9"/>
<dbReference type="EMBL" id="NCUC01000011">
    <property type="protein sequence ID" value="ORO39916.1"/>
    <property type="molecule type" value="Genomic_DNA"/>
</dbReference>
<comment type="caution">
    <text evidence="4">The sequence shown here is derived from an EMBL/GenBank/DDBJ whole genome shotgun (WGS) entry which is preliminary data.</text>
</comment>
<feature type="transmembrane region" description="Helical" evidence="2">
    <location>
        <begin position="29"/>
        <end position="52"/>
    </location>
</feature>
<keyword evidence="1" id="KW-0732">Signal</keyword>
<proteinExistence type="predicted"/>
<organism evidence="4 5">
    <name type="scientific">Streptococcus oralis subsp. tigurinus</name>
    <dbReference type="NCBI Taxonomy" id="1077464"/>
    <lineage>
        <taxon>Bacteria</taxon>
        <taxon>Bacillati</taxon>
        <taxon>Bacillota</taxon>
        <taxon>Bacilli</taxon>
        <taxon>Lactobacillales</taxon>
        <taxon>Streptococcaceae</taxon>
        <taxon>Streptococcus</taxon>
    </lineage>
</organism>
<evidence type="ECO:0000259" key="3">
    <source>
        <dbReference type="Pfam" id="PF11611"/>
    </source>
</evidence>
<name>A0A1X1FZV9_STROR</name>